<dbReference type="EMBL" id="QJVJ01000005">
    <property type="protein sequence ID" value="PYI54223.1"/>
    <property type="molecule type" value="Genomic_DNA"/>
</dbReference>
<organism evidence="2 3">
    <name type="scientific">Paenibacillus flagellatus</name>
    <dbReference type="NCBI Taxonomy" id="2211139"/>
    <lineage>
        <taxon>Bacteria</taxon>
        <taxon>Bacillati</taxon>
        <taxon>Bacillota</taxon>
        <taxon>Bacilli</taxon>
        <taxon>Bacillales</taxon>
        <taxon>Paenibacillaceae</taxon>
        <taxon>Paenibacillus</taxon>
    </lineage>
</organism>
<dbReference type="Pfam" id="PF22268">
    <property type="entry name" value="DUF6954"/>
    <property type="match status" value="1"/>
</dbReference>
<name>A0A2V5K8T3_9BACL</name>
<sequence length="63" mass="6957">MRKTALVLLFVVLYALVTFFGLGPVLLADGSATERVWTLAVVIAIYAVLTALLLLLLRRRKGR</sequence>
<evidence type="ECO:0000256" key="1">
    <source>
        <dbReference type="SAM" id="Phobius"/>
    </source>
</evidence>
<keyword evidence="3" id="KW-1185">Reference proteome</keyword>
<dbReference type="AlphaFoldDB" id="A0A2V5K8T3"/>
<keyword evidence="1" id="KW-0472">Membrane</keyword>
<gene>
    <name evidence="2" type="ORF">DLM86_12065</name>
</gene>
<keyword evidence="1" id="KW-1133">Transmembrane helix</keyword>
<dbReference type="InterPro" id="IPR054229">
    <property type="entry name" value="DUF6954"/>
</dbReference>
<accession>A0A2V5K8T3</accession>
<comment type="caution">
    <text evidence="2">The sequence shown here is derived from an EMBL/GenBank/DDBJ whole genome shotgun (WGS) entry which is preliminary data.</text>
</comment>
<proteinExistence type="predicted"/>
<reference evidence="2 3" key="1">
    <citation type="submission" date="2018-05" db="EMBL/GenBank/DDBJ databases">
        <title>Paenibacillus flagellatus sp. nov., isolated from selenium mineral soil.</title>
        <authorList>
            <person name="Dai X."/>
        </authorList>
    </citation>
    <scope>NUCLEOTIDE SEQUENCE [LARGE SCALE GENOMIC DNA]</scope>
    <source>
        <strain evidence="2 3">DXL2</strain>
    </source>
</reference>
<protein>
    <submittedName>
        <fullName evidence="2">Uncharacterized protein</fullName>
    </submittedName>
</protein>
<keyword evidence="1" id="KW-0812">Transmembrane</keyword>
<feature type="transmembrane region" description="Helical" evidence="1">
    <location>
        <begin position="37"/>
        <end position="57"/>
    </location>
</feature>
<evidence type="ECO:0000313" key="3">
    <source>
        <dbReference type="Proteomes" id="UP000247476"/>
    </source>
</evidence>
<evidence type="ECO:0000313" key="2">
    <source>
        <dbReference type="EMBL" id="PYI54223.1"/>
    </source>
</evidence>
<dbReference type="RefSeq" id="WP_110840283.1">
    <property type="nucleotide sequence ID" value="NZ_QJVJ01000005.1"/>
</dbReference>
<dbReference type="Proteomes" id="UP000247476">
    <property type="component" value="Unassembled WGS sequence"/>
</dbReference>